<dbReference type="GO" id="GO:0016758">
    <property type="term" value="F:hexosyltransferase activity"/>
    <property type="evidence" value="ECO:0007669"/>
    <property type="project" value="UniProtKB-ARBA"/>
</dbReference>
<dbReference type="EMBL" id="KT428294">
    <property type="protein sequence ID" value="ALK44179.1"/>
    <property type="molecule type" value="Genomic_DNA"/>
</dbReference>
<protein>
    <submittedName>
        <fullName evidence="2">Glycosyl transferase, family 2</fullName>
    </submittedName>
</protein>
<dbReference type="InterPro" id="IPR029044">
    <property type="entry name" value="Nucleotide-diphossugar_trans"/>
</dbReference>
<feature type="domain" description="Glycosyltransferase 2-like" evidence="1">
    <location>
        <begin position="4"/>
        <end position="137"/>
    </location>
</feature>
<dbReference type="AlphaFoldDB" id="A0A0P0L424"/>
<dbReference type="InterPro" id="IPR001173">
    <property type="entry name" value="Glyco_trans_2-like"/>
</dbReference>
<dbReference type="CDD" id="cd06433">
    <property type="entry name" value="GT_2_WfgS_like"/>
    <property type="match status" value="1"/>
</dbReference>
<proteinExistence type="predicted"/>
<name>A0A0P0L424_9GAMM</name>
<dbReference type="PANTHER" id="PTHR22916:SF3">
    <property type="entry name" value="UDP-GLCNAC:BETAGAL BETA-1,3-N-ACETYLGLUCOSAMINYLTRANSFERASE-LIKE PROTEIN 1"/>
    <property type="match status" value="1"/>
</dbReference>
<evidence type="ECO:0000259" key="1">
    <source>
        <dbReference type="Pfam" id="PF00535"/>
    </source>
</evidence>
<evidence type="ECO:0000313" key="2">
    <source>
        <dbReference type="EMBL" id="ALK44179.1"/>
    </source>
</evidence>
<keyword evidence="2" id="KW-0808">Transferase</keyword>
<sequence>MKVSIITVCYNSEKTIKDTLKSIQSQTYPDIEYIVIDGLSKDNTNNLVEKYSDIVSIHISEKDKGLYDAMNKGIKAASGDLIGILNSDDILANKNTIQNIVDSLGKNDGVYGDVGFYSDDYFLNKKRHYLSEGFNKAKFSRGMMPAHPSFYAKKECYERAGLYRTDFKIASDFDMVLRIFSLPNTSFTYLKEEIVKMRLGGVSTSGFMSNYILNKEILESCKNNGIKANWFSILSKYPSKIMGYIFK</sequence>
<dbReference type="SUPFAM" id="SSF53448">
    <property type="entry name" value="Nucleotide-diphospho-sugar transferases"/>
    <property type="match status" value="1"/>
</dbReference>
<accession>A0A0P0L424</accession>
<dbReference type="Pfam" id="PF00535">
    <property type="entry name" value="Glycos_transf_2"/>
    <property type="match status" value="1"/>
</dbReference>
<dbReference type="PANTHER" id="PTHR22916">
    <property type="entry name" value="GLYCOSYLTRANSFERASE"/>
    <property type="match status" value="1"/>
</dbReference>
<organism evidence="2">
    <name type="scientific">Colwellia sp. C1</name>
    <dbReference type="NCBI Taxonomy" id="1737566"/>
    <lineage>
        <taxon>Bacteria</taxon>
        <taxon>Pseudomonadati</taxon>
        <taxon>Pseudomonadota</taxon>
        <taxon>Gammaproteobacteria</taxon>
        <taxon>Alteromonadales</taxon>
        <taxon>Colwelliaceae</taxon>
        <taxon>Colwellia</taxon>
    </lineage>
</organism>
<dbReference type="Gene3D" id="3.90.550.10">
    <property type="entry name" value="Spore Coat Polysaccharide Biosynthesis Protein SpsA, Chain A"/>
    <property type="match status" value="1"/>
</dbReference>
<reference evidence="2" key="1">
    <citation type="submission" date="2015-08" db="EMBL/GenBank/DDBJ databases">
        <title>Partial sequence of psychrophilic Colwellia sp.</title>
        <authorList>
            <person name="Pankowski J.A."/>
            <person name="Leong J.S."/>
            <person name="Nano F.E."/>
        </authorList>
    </citation>
    <scope>NUCLEOTIDE SEQUENCE</scope>
    <source>
        <strain evidence="2">C1</strain>
    </source>
</reference>